<dbReference type="PROSITE" id="PS50174">
    <property type="entry name" value="G_PATCH"/>
    <property type="match status" value="1"/>
</dbReference>
<dbReference type="InterPro" id="IPR000467">
    <property type="entry name" value="G_patch_dom"/>
</dbReference>
<evidence type="ECO:0000259" key="2">
    <source>
        <dbReference type="PROSITE" id="PS50174"/>
    </source>
</evidence>
<dbReference type="PANTHER" id="PTHR20923">
    <property type="entry name" value="BAT4 PROTEIN-RELATED"/>
    <property type="match status" value="1"/>
</dbReference>
<dbReference type="AlphaFoldDB" id="A0AAN7BXD4"/>
<dbReference type="Pfam" id="PF01585">
    <property type="entry name" value="G-patch"/>
    <property type="match status" value="1"/>
</dbReference>
<organism evidence="3 4">
    <name type="scientific">Podospora fimiseda</name>
    <dbReference type="NCBI Taxonomy" id="252190"/>
    <lineage>
        <taxon>Eukaryota</taxon>
        <taxon>Fungi</taxon>
        <taxon>Dikarya</taxon>
        <taxon>Ascomycota</taxon>
        <taxon>Pezizomycotina</taxon>
        <taxon>Sordariomycetes</taxon>
        <taxon>Sordariomycetidae</taxon>
        <taxon>Sordariales</taxon>
        <taxon>Podosporaceae</taxon>
        <taxon>Podospora</taxon>
    </lineage>
</organism>
<accession>A0AAN7BXD4</accession>
<gene>
    <name evidence="3" type="ORF">QBC38DRAFT_247264</name>
</gene>
<dbReference type="PANTHER" id="PTHR20923:SF1">
    <property type="entry name" value="G PATCH DOMAIN AND ANKYRIN REPEAT-CONTAINING PROTEIN 1"/>
    <property type="match status" value="1"/>
</dbReference>
<proteinExistence type="predicted"/>
<evidence type="ECO:0000256" key="1">
    <source>
        <dbReference type="SAM" id="MobiDB-lite"/>
    </source>
</evidence>
<sequence>MVPPKEDHDDDNNNLDFEDAYDDIPLQHKRPFGAGLHKQRITFVPASDTHLKSVDDAPASKPPTDIADLYLSLVLPTESGGGKQKEDSTPPEEPTQTSAEMPCPICKLPVSDVDREEHEASFAHQVCLPHSHPPSALDRTRMGLNYLATHGWDPDSRKGLGFEQQGIQYPIKAKVKDNKLGLGIEIPKGIPPPKEREKLLDAKQVRKMVAKDKRKAERLHKELFGDNKLEKYLGL</sequence>
<evidence type="ECO:0000313" key="4">
    <source>
        <dbReference type="Proteomes" id="UP001301958"/>
    </source>
</evidence>
<reference evidence="3" key="1">
    <citation type="journal article" date="2023" name="Mol. Phylogenet. Evol.">
        <title>Genome-scale phylogeny and comparative genomics of the fungal order Sordariales.</title>
        <authorList>
            <person name="Hensen N."/>
            <person name="Bonometti L."/>
            <person name="Westerberg I."/>
            <person name="Brannstrom I.O."/>
            <person name="Guillou S."/>
            <person name="Cros-Aarteil S."/>
            <person name="Calhoun S."/>
            <person name="Haridas S."/>
            <person name="Kuo A."/>
            <person name="Mondo S."/>
            <person name="Pangilinan J."/>
            <person name="Riley R."/>
            <person name="LaButti K."/>
            <person name="Andreopoulos B."/>
            <person name="Lipzen A."/>
            <person name="Chen C."/>
            <person name="Yan M."/>
            <person name="Daum C."/>
            <person name="Ng V."/>
            <person name="Clum A."/>
            <person name="Steindorff A."/>
            <person name="Ohm R.A."/>
            <person name="Martin F."/>
            <person name="Silar P."/>
            <person name="Natvig D.O."/>
            <person name="Lalanne C."/>
            <person name="Gautier V."/>
            <person name="Ament-Velasquez S.L."/>
            <person name="Kruys A."/>
            <person name="Hutchinson M.I."/>
            <person name="Powell A.J."/>
            <person name="Barry K."/>
            <person name="Miller A.N."/>
            <person name="Grigoriev I.V."/>
            <person name="Debuchy R."/>
            <person name="Gladieux P."/>
            <person name="Hiltunen Thoren M."/>
            <person name="Johannesson H."/>
        </authorList>
    </citation>
    <scope>NUCLEOTIDE SEQUENCE</scope>
    <source>
        <strain evidence="3">CBS 990.96</strain>
    </source>
</reference>
<evidence type="ECO:0000313" key="3">
    <source>
        <dbReference type="EMBL" id="KAK4231384.1"/>
    </source>
</evidence>
<reference evidence="3" key="2">
    <citation type="submission" date="2023-05" db="EMBL/GenBank/DDBJ databases">
        <authorList>
            <consortium name="Lawrence Berkeley National Laboratory"/>
            <person name="Steindorff A."/>
            <person name="Hensen N."/>
            <person name="Bonometti L."/>
            <person name="Westerberg I."/>
            <person name="Brannstrom I.O."/>
            <person name="Guillou S."/>
            <person name="Cros-Aarteil S."/>
            <person name="Calhoun S."/>
            <person name="Haridas S."/>
            <person name="Kuo A."/>
            <person name="Mondo S."/>
            <person name="Pangilinan J."/>
            <person name="Riley R."/>
            <person name="Labutti K."/>
            <person name="Andreopoulos B."/>
            <person name="Lipzen A."/>
            <person name="Chen C."/>
            <person name="Yanf M."/>
            <person name="Daum C."/>
            <person name="Ng V."/>
            <person name="Clum A."/>
            <person name="Ohm R."/>
            <person name="Martin F."/>
            <person name="Silar P."/>
            <person name="Natvig D."/>
            <person name="Lalanne C."/>
            <person name="Gautier V."/>
            <person name="Ament-Velasquez S.L."/>
            <person name="Kruys A."/>
            <person name="Hutchinson M.I."/>
            <person name="Powell A.J."/>
            <person name="Barry K."/>
            <person name="Miller A.N."/>
            <person name="Grigoriev I.V."/>
            <person name="Debuchy R."/>
            <person name="Gladieux P."/>
            <person name="Thoren M.H."/>
            <person name="Johannesson H."/>
        </authorList>
    </citation>
    <scope>NUCLEOTIDE SEQUENCE</scope>
    <source>
        <strain evidence="3">CBS 990.96</strain>
    </source>
</reference>
<feature type="region of interest" description="Disordered" evidence="1">
    <location>
        <begin position="77"/>
        <end position="103"/>
    </location>
</feature>
<dbReference type="SMART" id="SM00443">
    <property type="entry name" value="G_patch"/>
    <property type="match status" value="1"/>
</dbReference>
<name>A0AAN7BXD4_9PEZI</name>
<dbReference type="InterPro" id="IPR039146">
    <property type="entry name" value="GPANK1"/>
</dbReference>
<dbReference type="Proteomes" id="UP001301958">
    <property type="component" value="Unassembled WGS sequence"/>
</dbReference>
<dbReference type="EMBL" id="MU865293">
    <property type="protein sequence ID" value="KAK4231384.1"/>
    <property type="molecule type" value="Genomic_DNA"/>
</dbReference>
<protein>
    <submittedName>
        <fullName evidence="3">Protein pxr1</fullName>
    </submittedName>
</protein>
<feature type="domain" description="G-patch" evidence="2">
    <location>
        <begin position="139"/>
        <end position="187"/>
    </location>
</feature>
<comment type="caution">
    <text evidence="3">The sequence shown here is derived from an EMBL/GenBank/DDBJ whole genome shotgun (WGS) entry which is preliminary data.</text>
</comment>
<dbReference type="GO" id="GO:0003676">
    <property type="term" value="F:nucleic acid binding"/>
    <property type="evidence" value="ECO:0007669"/>
    <property type="project" value="InterPro"/>
</dbReference>
<keyword evidence="4" id="KW-1185">Reference proteome</keyword>